<dbReference type="PANTHER" id="PTHR36834">
    <property type="entry name" value="MEMBRANE PROTEIN-RELATED"/>
    <property type="match status" value="1"/>
</dbReference>
<keyword evidence="1" id="KW-0472">Membrane</keyword>
<keyword evidence="1" id="KW-0812">Transmembrane</keyword>
<dbReference type="eggNOG" id="COG4767">
    <property type="taxonomic scope" value="Bacteria"/>
</dbReference>
<reference evidence="3 4" key="1">
    <citation type="journal article" date="2014" name="Genome Announc.">
        <title>Draft genome sequences of the altered schaedler flora, a defined bacterial community from gnotobiotic mice.</title>
        <authorList>
            <person name="Wannemuehler M.J."/>
            <person name="Overstreet A.M."/>
            <person name="Ward D.V."/>
            <person name="Phillips G.J."/>
        </authorList>
    </citation>
    <scope>NUCLEOTIDE SEQUENCE [LARGE SCALE GENOMIC DNA]</scope>
    <source>
        <strain evidence="3 4">ASF492</strain>
    </source>
</reference>
<dbReference type="InterPro" id="IPR006976">
    <property type="entry name" value="VanZ-like"/>
</dbReference>
<organism evidence="3 4">
    <name type="scientific">Eubacterium plexicaudatum ASF492</name>
    <dbReference type="NCBI Taxonomy" id="1235802"/>
    <lineage>
        <taxon>Bacteria</taxon>
        <taxon>Bacillati</taxon>
        <taxon>Bacillota</taxon>
        <taxon>Clostridia</taxon>
        <taxon>Eubacteriales</taxon>
        <taxon>Eubacteriaceae</taxon>
        <taxon>Eubacterium</taxon>
    </lineage>
</organism>
<keyword evidence="4" id="KW-1185">Reference proteome</keyword>
<name>N2A5S3_9FIRM</name>
<comment type="caution">
    <text evidence="3">The sequence shown here is derived from an EMBL/GenBank/DDBJ whole genome shotgun (WGS) entry which is preliminary data.</text>
</comment>
<evidence type="ECO:0000313" key="3">
    <source>
        <dbReference type="EMBL" id="EMZ23546.1"/>
    </source>
</evidence>
<dbReference type="PATRIC" id="fig|1235802.3.peg.3713"/>
<dbReference type="Proteomes" id="UP000012589">
    <property type="component" value="Unassembled WGS sequence"/>
</dbReference>
<dbReference type="EMBL" id="AQFT01000105">
    <property type="protein sequence ID" value="EMZ23546.1"/>
    <property type="molecule type" value="Genomic_DNA"/>
</dbReference>
<protein>
    <recommendedName>
        <fullName evidence="2">VanZ-like domain-containing protein</fullName>
    </recommendedName>
</protein>
<feature type="domain" description="VanZ-like" evidence="2">
    <location>
        <begin position="13"/>
        <end position="139"/>
    </location>
</feature>
<feature type="transmembrane region" description="Helical" evidence="1">
    <location>
        <begin position="96"/>
        <end position="115"/>
    </location>
</feature>
<keyword evidence="1" id="KW-1133">Transmembrane helix</keyword>
<dbReference type="InterPro" id="IPR053150">
    <property type="entry name" value="Teicoplanin_resist-assoc"/>
</dbReference>
<gene>
    <name evidence="3" type="ORF">C823_03522</name>
</gene>
<feature type="transmembrane region" description="Helical" evidence="1">
    <location>
        <begin position="12"/>
        <end position="31"/>
    </location>
</feature>
<feature type="transmembrane region" description="Helical" evidence="1">
    <location>
        <begin position="71"/>
        <end position="89"/>
    </location>
</feature>
<accession>N2A5S3</accession>
<feature type="transmembrane region" description="Helical" evidence="1">
    <location>
        <begin position="121"/>
        <end position="139"/>
    </location>
</feature>
<evidence type="ECO:0000259" key="2">
    <source>
        <dbReference type="Pfam" id="PF04892"/>
    </source>
</evidence>
<evidence type="ECO:0000256" key="1">
    <source>
        <dbReference type="SAM" id="Phobius"/>
    </source>
</evidence>
<proteinExistence type="predicted"/>
<dbReference type="AlphaFoldDB" id="N2A5S3"/>
<dbReference type="HOGENOM" id="CLU_077618_5_3_9"/>
<dbReference type="STRING" id="1235802.C823_03522"/>
<evidence type="ECO:0000313" key="4">
    <source>
        <dbReference type="Proteomes" id="UP000012589"/>
    </source>
</evidence>
<sequence>MNKKDRFIKSIWYLYLLLLFVFVIIKFRGSFAELYDKIVSTPFGTNYNFIPFHSIGYQLAHFSEGWAKFNLLGNILPFLPFGFLLPSVYHKINTTAKMMITAILFVVFLELFQFFSRLGSFDIDDVILNTFGIYIGYLVKRIGK</sequence>
<dbReference type="PANTHER" id="PTHR36834:SF1">
    <property type="entry name" value="INTEGRAL MEMBRANE PROTEIN"/>
    <property type="match status" value="1"/>
</dbReference>
<dbReference type="Pfam" id="PF04892">
    <property type="entry name" value="VanZ"/>
    <property type="match status" value="1"/>
</dbReference>